<dbReference type="AlphaFoldDB" id="A0A7W3IRA3"/>
<evidence type="ECO:0000313" key="3">
    <source>
        <dbReference type="Proteomes" id="UP000523079"/>
    </source>
</evidence>
<comment type="caution">
    <text evidence="2">The sequence shown here is derived from an EMBL/GenBank/DDBJ whole genome shotgun (WGS) entry which is preliminary data.</text>
</comment>
<gene>
    <name evidence="2" type="ORF">FHX74_001397</name>
</gene>
<evidence type="ECO:0000313" key="2">
    <source>
        <dbReference type="EMBL" id="MBA8793792.1"/>
    </source>
</evidence>
<dbReference type="InterPro" id="IPR036514">
    <property type="entry name" value="SGNH_hydro_sf"/>
</dbReference>
<dbReference type="Proteomes" id="UP000523079">
    <property type="component" value="Unassembled WGS sequence"/>
</dbReference>
<feature type="region of interest" description="Disordered" evidence="1">
    <location>
        <begin position="1"/>
        <end position="23"/>
    </location>
</feature>
<organism evidence="2 3">
    <name type="scientific">Microlunatus kandeliicorticis</name>
    <dbReference type="NCBI Taxonomy" id="1759536"/>
    <lineage>
        <taxon>Bacteria</taxon>
        <taxon>Bacillati</taxon>
        <taxon>Actinomycetota</taxon>
        <taxon>Actinomycetes</taxon>
        <taxon>Propionibacteriales</taxon>
        <taxon>Propionibacteriaceae</taxon>
        <taxon>Microlunatus</taxon>
    </lineage>
</organism>
<reference evidence="2 3" key="1">
    <citation type="submission" date="2020-07" db="EMBL/GenBank/DDBJ databases">
        <title>Sequencing the genomes of 1000 actinobacteria strains.</title>
        <authorList>
            <person name="Klenk H.-P."/>
        </authorList>
    </citation>
    <scope>NUCLEOTIDE SEQUENCE [LARGE SCALE GENOMIC DNA]</scope>
    <source>
        <strain evidence="2 3">DSM 100723</strain>
    </source>
</reference>
<evidence type="ECO:0008006" key="4">
    <source>
        <dbReference type="Google" id="ProtNLM"/>
    </source>
</evidence>
<accession>A0A7W3IRA3</accession>
<name>A0A7W3IRA3_9ACTN</name>
<feature type="region of interest" description="Disordered" evidence="1">
    <location>
        <begin position="529"/>
        <end position="552"/>
    </location>
</feature>
<dbReference type="EMBL" id="JACGWT010000002">
    <property type="protein sequence ID" value="MBA8793792.1"/>
    <property type="molecule type" value="Genomic_DNA"/>
</dbReference>
<sequence length="552" mass="60578">MEAPVPLVPPDAPEEVRRRAAGPARVPEFDPTLGLPVQRASGPEPRHRLVTIGDSLTHGFQSGAIHNTDLSWPAILAYELGWFDQYRFPIYPGFGGLGLNLEYLLRDLEEHLGPEISWWEAPEAAVRVLGTLTRADRYWARGAGAEVPPHAYVHDLAVYGWTLHDALTVTAASCQATIDSARDRLVELVVSHSAERAALRVYPDTQPAYRHETVFDTAARLGAEGDDGPGIETLVVMLGANNALQSVTDLRVRWTDDTYAAERDGTGYTVWDPVHFREELDQVRQAVERIDARHVIFCTVPHVTIAPIARAVGTTKARPGSRYFPFYTRPWISDADFDPAHDPHLTENEARAVDTAIDCYNDAITAMVRAARSGPAPRDWLLFDLSALLDRLATKRYLRDPSAKPAWWTPYPLPAELTALDPVPNTVFLSAKPGGGRADGGLFSLDGVHPTTVAYGLVADELARIMAGAGVEFRSSDGAVRPDPHVDFARLVARDSLITSPPRLVDETLRVLGWCDQTLDWVDRVLHRRPRPAPPSTRATTPTADVAAPATA</sequence>
<keyword evidence="3" id="KW-1185">Reference proteome</keyword>
<feature type="compositionally biased region" description="Pro residues" evidence="1">
    <location>
        <begin position="1"/>
        <end position="11"/>
    </location>
</feature>
<protein>
    <recommendedName>
        <fullName evidence="4">GDSL-like Lipase/Acylhydrolase</fullName>
    </recommendedName>
</protein>
<proteinExistence type="predicted"/>
<dbReference type="Gene3D" id="3.40.50.1110">
    <property type="entry name" value="SGNH hydrolase"/>
    <property type="match status" value="1"/>
</dbReference>
<evidence type="ECO:0000256" key="1">
    <source>
        <dbReference type="SAM" id="MobiDB-lite"/>
    </source>
</evidence>
<feature type="compositionally biased region" description="Low complexity" evidence="1">
    <location>
        <begin position="536"/>
        <end position="552"/>
    </location>
</feature>
<dbReference type="SUPFAM" id="SSF52266">
    <property type="entry name" value="SGNH hydrolase"/>
    <property type="match status" value="1"/>
</dbReference>
<dbReference type="RefSeq" id="WP_220483583.1">
    <property type="nucleotide sequence ID" value="NZ_JACGWT010000002.1"/>
</dbReference>